<dbReference type="EMBL" id="MSIF01000019">
    <property type="protein sequence ID" value="OLF06790.1"/>
    <property type="molecule type" value="Genomic_DNA"/>
</dbReference>
<evidence type="ECO:0008006" key="4">
    <source>
        <dbReference type="Google" id="ProtNLM"/>
    </source>
</evidence>
<dbReference type="GO" id="GO:0140359">
    <property type="term" value="F:ABC-type transporter activity"/>
    <property type="evidence" value="ECO:0007669"/>
    <property type="project" value="InterPro"/>
</dbReference>
<feature type="transmembrane region" description="Helical" evidence="1">
    <location>
        <begin position="102"/>
        <end position="123"/>
    </location>
</feature>
<name>A0A7Z0WGQ3_9PSEU</name>
<keyword evidence="1" id="KW-0812">Transmembrane</keyword>
<dbReference type="OrthoDB" id="3297477at2"/>
<accession>A0A7Z0WGQ3</accession>
<comment type="caution">
    <text evidence="2">The sequence shown here is derived from an EMBL/GenBank/DDBJ whole genome shotgun (WGS) entry which is preliminary data.</text>
</comment>
<dbReference type="Pfam" id="PF12730">
    <property type="entry name" value="ABC2_membrane_4"/>
    <property type="match status" value="1"/>
</dbReference>
<evidence type="ECO:0000313" key="2">
    <source>
        <dbReference type="EMBL" id="OLF06790.1"/>
    </source>
</evidence>
<evidence type="ECO:0000256" key="1">
    <source>
        <dbReference type="SAM" id="Phobius"/>
    </source>
</evidence>
<evidence type="ECO:0000313" key="3">
    <source>
        <dbReference type="Proteomes" id="UP000185696"/>
    </source>
</evidence>
<keyword evidence="1" id="KW-1133">Transmembrane helix</keyword>
<reference evidence="2 3" key="1">
    <citation type="submission" date="2016-12" db="EMBL/GenBank/DDBJ databases">
        <title>The draft genome sequence of Actinophytocola xinjiangensis.</title>
        <authorList>
            <person name="Wang W."/>
            <person name="Yuan L."/>
        </authorList>
    </citation>
    <scope>NUCLEOTIDE SEQUENCE [LARGE SCALE GENOMIC DNA]</scope>
    <source>
        <strain evidence="2 3">CGMCC 4.4663</strain>
    </source>
</reference>
<feature type="transmembrane region" description="Helical" evidence="1">
    <location>
        <begin position="21"/>
        <end position="40"/>
    </location>
</feature>
<feature type="transmembrane region" description="Helical" evidence="1">
    <location>
        <begin position="143"/>
        <end position="165"/>
    </location>
</feature>
<feature type="transmembrane region" description="Helical" evidence="1">
    <location>
        <begin position="225"/>
        <end position="246"/>
    </location>
</feature>
<sequence length="251" mass="25909">MNLLRSEWTKFRGLRSTWITATVTVLAAVGVGLLAASGQARQYTPDTEDWDPTAVSLTSLFVGQLAIGVLGVLAMSGEYATGQIQPSVVAVPRRGRLLAAKAGVFAVVALVIGQVIGFVSFFGGQALIAAAGVPHASIGEPGVVRAVLGCGLYLAVLGLIGLGLATALRSTAGAIGTLVGITLLVRAVSRALPESWAEWMERYWPTAAGERITHVLTPAGVLTPWAGFAILCAFGAVVGVAGYTLLRVRDT</sequence>
<dbReference type="AlphaFoldDB" id="A0A7Z0WGQ3"/>
<feature type="transmembrane region" description="Helical" evidence="1">
    <location>
        <begin position="172"/>
        <end position="192"/>
    </location>
</feature>
<keyword evidence="1" id="KW-0472">Membrane</keyword>
<dbReference type="Proteomes" id="UP000185696">
    <property type="component" value="Unassembled WGS sequence"/>
</dbReference>
<organism evidence="2 3">
    <name type="scientific">Actinophytocola xinjiangensis</name>
    <dbReference type="NCBI Taxonomy" id="485602"/>
    <lineage>
        <taxon>Bacteria</taxon>
        <taxon>Bacillati</taxon>
        <taxon>Actinomycetota</taxon>
        <taxon>Actinomycetes</taxon>
        <taxon>Pseudonocardiales</taxon>
        <taxon>Pseudonocardiaceae</taxon>
    </lineage>
</organism>
<dbReference type="RefSeq" id="WP_075136391.1">
    <property type="nucleotide sequence ID" value="NZ_MSIF01000019.1"/>
</dbReference>
<proteinExistence type="predicted"/>
<gene>
    <name evidence="2" type="ORF">BLA60_30005</name>
</gene>
<dbReference type="GO" id="GO:0005886">
    <property type="term" value="C:plasma membrane"/>
    <property type="evidence" value="ECO:0007669"/>
    <property type="project" value="UniProtKB-SubCell"/>
</dbReference>
<keyword evidence="3" id="KW-1185">Reference proteome</keyword>
<feature type="transmembrane region" description="Helical" evidence="1">
    <location>
        <begin position="60"/>
        <end position="81"/>
    </location>
</feature>
<protein>
    <recommendedName>
        <fullName evidence="4">ABC transporter permease</fullName>
    </recommendedName>
</protein>